<accession>A0A8S3WGW3</accession>
<reference evidence="1" key="1">
    <citation type="submission" date="2021-04" db="EMBL/GenBank/DDBJ databases">
        <authorList>
            <person name="Tunstrom K."/>
        </authorList>
    </citation>
    <scope>NUCLEOTIDE SEQUENCE</scope>
</reference>
<organism evidence="1 2">
    <name type="scientific">Parnassius apollo</name>
    <name type="common">Apollo butterfly</name>
    <name type="synonym">Papilio apollo</name>
    <dbReference type="NCBI Taxonomy" id="110799"/>
    <lineage>
        <taxon>Eukaryota</taxon>
        <taxon>Metazoa</taxon>
        <taxon>Ecdysozoa</taxon>
        <taxon>Arthropoda</taxon>
        <taxon>Hexapoda</taxon>
        <taxon>Insecta</taxon>
        <taxon>Pterygota</taxon>
        <taxon>Neoptera</taxon>
        <taxon>Endopterygota</taxon>
        <taxon>Lepidoptera</taxon>
        <taxon>Glossata</taxon>
        <taxon>Ditrysia</taxon>
        <taxon>Papilionoidea</taxon>
        <taxon>Papilionidae</taxon>
        <taxon>Parnassiinae</taxon>
        <taxon>Parnassini</taxon>
        <taxon>Parnassius</taxon>
        <taxon>Parnassius</taxon>
    </lineage>
</organism>
<proteinExistence type="predicted"/>
<evidence type="ECO:0000313" key="2">
    <source>
        <dbReference type="Proteomes" id="UP000691718"/>
    </source>
</evidence>
<evidence type="ECO:0000313" key="1">
    <source>
        <dbReference type="EMBL" id="CAG4960421.1"/>
    </source>
</evidence>
<protein>
    <submittedName>
        <fullName evidence="1">(apollo) hypothetical protein</fullName>
    </submittedName>
</protein>
<dbReference type="AlphaFoldDB" id="A0A8S3WGW3"/>
<dbReference type="EMBL" id="CAJQZP010000414">
    <property type="protein sequence ID" value="CAG4960421.1"/>
    <property type="molecule type" value="Genomic_DNA"/>
</dbReference>
<name>A0A8S3WGW3_PARAO</name>
<gene>
    <name evidence="1" type="ORF">PAPOLLO_LOCUS6350</name>
</gene>
<dbReference type="Proteomes" id="UP000691718">
    <property type="component" value="Unassembled WGS sequence"/>
</dbReference>
<keyword evidence="2" id="KW-1185">Reference proteome</keyword>
<comment type="caution">
    <text evidence="1">The sequence shown here is derived from an EMBL/GenBank/DDBJ whole genome shotgun (WGS) entry which is preliminary data.</text>
</comment>
<sequence>MMPLEATARRNDYLFVMPRLCFCTGAASLLACSELELGNSNDAIRSDSSPQRLSLCDAALVFLYRRRVTTGLQ</sequence>